<dbReference type="Gene3D" id="3.90.1170.40">
    <property type="entry name" value="Molybdopterin biosynthesis MoaE subunit"/>
    <property type="match status" value="1"/>
</dbReference>
<evidence type="ECO:0000256" key="3">
    <source>
        <dbReference type="ARBA" id="ARBA00023150"/>
    </source>
</evidence>
<dbReference type="InterPro" id="IPR036563">
    <property type="entry name" value="MoaE_sf"/>
</dbReference>
<evidence type="ECO:0000256" key="4">
    <source>
        <dbReference type="HAMAP-Rule" id="MF_03052"/>
    </source>
</evidence>
<comment type="similarity">
    <text evidence="4">Belongs to the MoaE family. MOCS2B subfamily.</text>
</comment>
<comment type="caution">
    <text evidence="5">The sequence shown here is derived from an EMBL/GenBank/DDBJ whole genome shotgun (WGS) entry which is preliminary data.</text>
</comment>
<comment type="pathway">
    <text evidence="4">Cofactor biosynthesis; molybdopterin biosynthesis.</text>
</comment>
<dbReference type="Proteomes" id="UP001344447">
    <property type="component" value="Unassembled WGS sequence"/>
</dbReference>
<comment type="function">
    <text evidence="4">Catalytic subunit of the molybdopterin synthase complex, a complex that catalyzes the conversion of precursor Z into molybdopterin. Acts by mediating the incorporation of 2 sulfur atoms from thiocarboxylated MOCS2A into precursor Z to generate a dithiolene group.</text>
</comment>
<dbReference type="GO" id="GO:0006777">
    <property type="term" value="P:Mo-molybdopterin cofactor biosynthetic process"/>
    <property type="evidence" value="ECO:0007669"/>
    <property type="project" value="UniProtKB-UniRule"/>
</dbReference>
<sequence length="158" mass="17910">MTDESRIKIEVNENIIDLNYWYKIVSDDSSGATSSFLGTTRNEFKGKGVERLEYETYKPMAIKEIEKICKTILNGFEGDIKKIGVVHRIGNVPVGESSILIVISSGHRKSSLEAVHYAIDTIKSTVPIWKKEFYTDGSENQWKGNCESCHFNNNNHPH</sequence>
<comment type="subunit">
    <text evidence="4">Heterotetramer; composed of 2 small (MOCS2A) and 2 large (MOCS2B) subunits.</text>
</comment>
<gene>
    <name evidence="5" type="ORF">RB653_010019</name>
</gene>
<comment type="catalytic activity">
    <reaction evidence="4">
        <text>2 [molybdopterin-synthase sulfur-carrier protein]-C-terminal-Gly-aminoethanethioate + cyclic pyranopterin phosphate + H2O = molybdopterin + 2 [molybdopterin-synthase sulfur-carrier protein]-C-terminal Gly-Gly + 2 H(+)</text>
        <dbReference type="Rhea" id="RHEA:26333"/>
        <dbReference type="Rhea" id="RHEA-COMP:12202"/>
        <dbReference type="Rhea" id="RHEA-COMP:19907"/>
        <dbReference type="ChEBI" id="CHEBI:15377"/>
        <dbReference type="ChEBI" id="CHEBI:15378"/>
        <dbReference type="ChEBI" id="CHEBI:58698"/>
        <dbReference type="ChEBI" id="CHEBI:59648"/>
        <dbReference type="ChEBI" id="CHEBI:90778"/>
        <dbReference type="ChEBI" id="CHEBI:232372"/>
        <dbReference type="EC" id="2.8.1.12"/>
    </reaction>
</comment>
<dbReference type="InterPro" id="IPR003448">
    <property type="entry name" value="Mopterin_biosynth_MoaE"/>
</dbReference>
<dbReference type="PANTHER" id="PTHR23404">
    <property type="entry name" value="MOLYBDOPTERIN SYNTHASE RELATED"/>
    <property type="match status" value="1"/>
</dbReference>
<dbReference type="GO" id="GO:1990140">
    <property type="term" value="C:molybdopterin synthase complex"/>
    <property type="evidence" value="ECO:0007669"/>
    <property type="project" value="UniProtKB-UniRule"/>
</dbReference>
<accession>A0AAN7TRH2</accession>
<protein>
    <recommendedName>
        <fullName evidence="4">Molybdopterin synthase catalytic subunit</fullName>
        <ecNumber evidence="4">2.8.1.12</ecNumber>
    </recommendedName>
    <alternativeName>
        <fullName evidence="4">Molybdenum cofactor synthesis protein 2 large subunit</fullName>
    </alternativeName>
    <alternativeName>
        <fullName evidence="4">Molybdenum cofactor synthesis protein 2B</fullName>
        <shortName evidence="4">MOCS2B</shortName>
    </alternativeName>
</protein>
<keyword evidence="3 4" id="KW-0501">Molybdenum cofactor biosynthesis</keyword>
<organism evidence="5 6">
    <name type="scientific">Dictyostelium firmibasis</name>
    <dbReference type="NCBI Taxonomy" id="79012"/>
    <lineage>
        <taxon>Eukaryota</taxon>
        <taxon>Amoebozoa</taxon>
        <taxon>Evosea</taxon>
        <taxon>Eumycetozoa</taxon>
        <taxon>Dictyostelia</taxon>
        <taxon>Dictyosteliales</taxon>
        <taxon>Dictyosteliaceae</taxon>
        <taxon>Dictyostelium</taxon>
    </lineage>
</organism>
<dbReference type="EC" id="2.8.1.12" evidence="4"/>
<reference evidence="5 6" key="1">
    <citation type="submission" date="2023-11" db="EMBL/GenBank/DDBJ databases">
        <title>Dfirmibasis_genome.</title>
        <authorList>
            <person name="Edelbroek B."/>
            <person name="Kjellin J."/>
            <person name="Jerlstrom-Hultqvist J."/>
            <person name="Soderbom F."/>
        </authorList>
    </citation>
    <scope>NUCLEOTIDE SEQUENCE [LARGE SCALE GENOMIC DNA]</scope>
    <source>
        <strain evidence="5 6">TNS-C-14</strain>
    </source>
</reference>
<dbReference type="FunFam" id="3.90.1170.40:FF:000002">
    <property type="entry name" value="Molybdopterin synthase catalytic subunit"/>
    <property type="match status" value="1"/>
</dbReference>
<dbReference type="InterPro" id="IPR028888">
    <property type="entry name" value="MOCS2B_euk"/>
</dbReference>
<comment type="subcellular location">
    <subcellularLocation>
        <location evidence="4">Cytoplasm</location>
    </subcellularLocation>
</comment>
<dbReference type="EMBL" id="JAVFKY010000006">
    <property type="protein sequence ID" value="KAK5574766.1"/>
    <property type="molecule type" value="Genomic_DNA"/>
</dbReference>
<keyword evidence="1 4" id="KW-0963">Cytoplasm</keyword>
<evidence type="ECO:0000313" key="6">
    <source>
        <dbReference type="Proteomes" id="UP001344447"/>
    </source>
</evidence>
<dbReference type="GO" id="GO:0030366">
    <property type="term" value="F:molybdopterin synthase activity"/>
    <property type="evidence" value="ECO:0007669"/>
    <property type="project" value="UniProtKB-UniRule"/>
</dbReference>
<keyword evidence="6" id="KW-1185">Reference proteome</keyword>
<evidence type="ECO:0000313" key="5">
    <source>
        <dbReference type="EMBL" id="KAK5574766.1"/>
    </source>
</evidence>
<dbReference type="SUPFAM" id="SSF54690">
    <property type="entry name" value="Molybdopterin synthase subunit MoaE"/>
    <property type="match status" value="1"/>
</dbReference>
<keyword evidence="2 4" id="KW-0808">Transferase</keyword>
<dbReference type="Pfam" id="PF02391">
    <property type="entry name" value="MoaE"/>
    <property type="match status" value="1"/>
</dbReference>
<dbReference type="AlphaFoldDB" id="A0AAN7TRH2"/>
<name>A0AAN7TRH2_9MYCE</name>
<dbReference type="CDD" id="cd00756">
    <property type="entry name" value="MoaE"/>
    <property type="match status" value="1"/>
</dbReference>
<dbReference type="HAMAP" id="MF_03052">
    <property type="entry name" value="MOC2B"/>
    <property type="match status" value="1"/>
</dbReference>
<proteinExistence type="inferred from homology"/>
<evidence type="ECO:0000256" key="1">
    <source>
        <dbReference type="ARBA" id="ARBA00022490"/>
    </source>
</evidence>
<feature type="binding site" evidence="4">
    <location>
        <begin position="130"/>
        <end position="132"/>
    </location>
    <ligand>
        <name>substrate</name>
    </ligand>
</feature>
<feature type="binding site" evidence="4">
    <location>
        <position position="123"/>
    </location>
    <ligand>
        <name>substrate</name>
    </ligand>
</feature>
<feature type="binding site" evidence="4">
    <location>
        <begin position="107"/>
        <end position="108"/>
    </location>
    <ligand>
        <name>substrate</name>
    </ligand>
</feature>
<evidence type="ECO:0000256" key="2">
    <source>
        <dbReference type="ARBA" id="ARBA00022679"/>
    </source>
</evidence>